<comment type="subcellular location">
    <subcellularLocation>
        <location evidence="1">Cell membrane</location>
        <topology evidence="1">Multi-pass membrane protein</topology>
    </subcellularLocation>
</comment>
<dbReference type="PANTHER" id="PTHR38686:SF1">
    <property type="entry name" value="APOLIPOPROTEIN N-ACYLTRANSFERASE"/>
    <property type="match status" value="1"/>
</dbReference>
<dbReference type="Pfam" id="PF20154">
    <property type="entry name" value="LNT_N"/>
    <property type="match status" value="1"/>
</dbReference>
<feature type="transmembrane region" description="Helical" evidence="9">
    <location>
        <begin position="154"/>
        <end position="175"/>
    </location>
</feature>
<evidence type="ECO:0000256" key="9">
    <source>
        <dbReference type="SAM" id="Phobius"/>
    </source>
</evidence>
<dbReference type="SUPFAM" id="SSF56317">
    <property type="entry name" value="Carbon-nitrogen hydrolase"/>
    <property type="match status" value="1"/>
</dbReference>
<dbReference type="InterPro" id="IPR004563">
    <property type="entry name" value="Apolipo_AcylTrfase"/>
</dbReference>
<accession>A0A2S0RGL1</accession>
<feature type="transmembrane region" description="Helical" evidence="9">
    <location>
        <begin position="187"/>
        <end position="204"/>
    </location>
</feature>
<feature type="domain" description="CN hydrolase" evidence="10">
    <location>
        <begin position="218"/>
        <end position="456"/>
    </location>
</feature>
<keyword evidence="6 9" id="KW-1133">Transmembrane helix</keyword>
<comment type="similarity">
    <text evidence="2">Belongs to the CN hydrolase family. Apolipoprotein N-acyltransferase subfamily.</text>
</comment>
<evidence type="ECO:0000259" key="10">
    <source>
        <dbReference type="PROSITE" id="PS50263"/>
    </source>
</evidence>
<keyword evidence="5 9" id="KW-0812">Transmembrane</keyword>
<reference evidence="11 12" key="1">
    <citation type="submission" date="2018-04" db="EMBL/GenBank/DDBJ databases">
        <title>Genome sequencing of Flavobacterium sp. HYN0048.</title>
        <authorList>
            <person name="Yi H."/>
            <person name="Baek C."/>
        </authorList>
    </citation>
    <scope>NUCLEOTIDE SEQUENCE [LARGE SCALE GENOMIC DNA]</scope>
    <source>
        <strain evidence="11 12">HYN0048</strain>
    </source>
</reference>
<evidence type="ECO:0000256" key="2">
    <source>
        <dbReference type="ARBA" id="ARBA00010065"/>
    </source>
</evidence>
<dbReference type="EMBL" id="CP028811">
    <property type="protein sequence ID" value="AWA30241.1"/>
    <property type="molecule type" value="Genomic_DNA"/>
</dbReference>
<organism evidence="11 12">
    <name type="scientific">Flavobacterium magnum</name>
    <dbReference type="NCBI Taxonomy" id="2162713"/>
    <lineage>
        <taxon>Bacteria</taxon>
        <taxon>Pseudomonadati</taxon>
        <taxon>Bacteroidota</taxon>
        <taxon>Flavobacteriia</taxon>
        <taxon>Flavobacteriales</taxon>
        <taxon>Flavobacteriaceae</taxon>
        <taxon>Flavobacterium</taxon>
    </lineage>
</organism>
<name>A0A2S0RGL1_9FLAO</name>
<dbReference type="GO" id="GO:0016410">
    <property type="term" value="F:N-acyltransferase activity"/>
    <property type="evidence" value="ECO:0007669"/>
    <property type="project" value="InterPro"/>
</dbReference>
<dbReference type="Gene3D" id="3.60.110.10">
    <property type="entry name" value="Carbon-nitrogen hydrolase"/>
    <property type="match status" value="1"/>
</dbReference>
<evidence type="ECO:0000256" key="5">
    <source>
        <dbReference type="ARBA" id="ARBA00022692"/>
    </source>
</evidence>
<gene>
    <name evidence="11" type="ORF">HYN48_09190</name>
</gene>
<dbReference type="PANTHER" id="PTHR38686">
    <property type="entry name" value="APOLIPOPROTEIN N-ACYLTRANSFERASE"/>
    <property type="match status" value="1"/>
</dbReference>
<dbReference type="Pfam" id="PF00795">
    <property type="entry name" value="CN_hydrolase"/>
    <property type="match status" value="1"/>
</dbReference>
<sequence length="470" mass="53967">MVEIKEIIPSRRKGFAGIILYRMLLFPVVFIGWNFFAPLFLVFLYAFVADIFSEHSFRQKTILSLLYAIIFNVGILSWLFSVESGYVALLYNIILHFLLYLSIFMICRKGSNLISGLAIYLLFEFLSNITNFLFPWTNLGNVLCQFPLAIQWYAITGPLGGSLWLLAITYCILNFVRQRNKNAVQKLAFVFLVPIMLSFTLYFSNTPQHTATRDFITFNPAYSANKSSLITSADNENICYYVSNALRKEQGNYVLLIPEITLRGVYFPRFNNSLCATYLRQLIAKDKCTEVFLGASCYTDYDVFNSAIVMDSASSYIKYKNRLIPYAETLPRFLNRYFHKPSYTTGAKDSASVINKVFKFSPNICYDAFFPFYYSKSIKDVDVGIVISSEDFLNKNTIGMRQYSNLLKLRCIETGKPLIKNSAHGVSMVINKFGQVEFTGKNTEWNRTVLKYDKKPKNTIFTDIVSHLNL</sequence>
<protein>
    <recommendedName>
        <fullName evidence="10">CN hydrolase domain-containing protein</fullName>
    </recommendedName>
</protein>
<keyword evidence="12" id="KW-1185">Reference proteome</keyword>
<evidence type="ECO:0000256" key="7">
    <source>
        <dbReference type="ARBA" id="ARBA00023136"/>
    </source>
</evidence>
<dbReference type="InterPro" id="IPR036526">
    <property type="entry name" value="C-N_Hydrolase_sf"/>
</dbReference>
<feature type="transmembrane region" description="Helical" evidence="9">
    <location>
        <begin position="113"/>
        <end position="134"/>
    </location>
</feature>
<evidence type="ECO:0000256" key="6">
    <source>
        <dbReference type="ARBA" id="ARBA00022989"/>
    </source>
</evidence>
<evidence type="ECO:0000313" key="12">
    <source>
        <dbReference type="Proteomes" id="UP000244193"/>
    </source>
</evidence>
<keyword evidence="8" id="KW-0012">Acyltransferase</keyword>
<dbReference type="RefSeq" id="WP_108370906.1">
    <property type="nucleotide sequence ID" value="NZ_CP028811.1"/>
</dbReference>
<dbReference type="GO" id="GO:0042158">
    <property type="term" value="P:lipoprotein biosynthetic process"/>
    <property type="evidence" value="ECO:0007669"/>
    <property type="project" value="InterPro"/>
</dbReference>
<proteinExistence type="inferred from homology"/>
<dbReference type="OrthoDB" id="9804277at2"/>
<evidence type="ECO:0000256" key="4">
    <source>
        <dbReference type="ARBA" id="ARBA00022679"/>
    </source>
</evidence>
<evidence type="ECO:0000256" key="8">
    <source>
        <dbReference type="ARBA" id="ARBA00023315"/>
    </source>
</evidence>
<feature type="transmembrane region" description="Helical" evidence="9">
    <location>
        <begin position="86"/>
        <end position="106"/>
    </location>
</feature>
<dbReference type="InterPro" id="IPR003010">
    <property type="entry name" value="C-N_Hydrolase"/>
</dbReference>
<dbReference type="Proteomes" id="UP000244193">
    <property type="component" value="Chromosome"/>
</dbReference>
<dbReference type="PROSITE" id="PS50263">
    <property type="entry name" value="CN_HYDROLASE"/>
    <property type="match status" value="1"/>
</dbReference>
<dbReference type="InterPro" id="IPR045378">
    <property type="entry name" value="LNT_N"/>
</dbReference>
<keyword evidence="3" id="KW-1003">Cell membrane</keyword>
<evidence type="ECO:0000256" key="3">
    <source>
        <dbReference type="ARBA" id="ARBA00022475"/>
    </source>
</evidence>
<feature type="transmembrane region" description="Helical" evidence="9">
    <location>
        <begin position="61"/>
        <end position="80"/>
    </location>
</feature>
<evidence type="ECO:0000256" key="1">
    <source>
        <dbReference type="ARBA" id="ARBA00004651"/>
    </source>
</evidence>
<dbReference type="KEGG" id="fmg:HYN48_09190"/>
<keyword evidence="7 9" id="KW-0472">Membrane</keyword>
<feature type="transmembrane region" description="Helical" evidence="9">
    <location>
        <begin position="24"/>
        <end position="49"/>
    </location>
</feature>
<dbReference type="GO" id="GO:0005886">
    <property type="term" value="C:plasma membrane"/>
    <property type="evidence" value="ECO:0007669"/>
    <property type="project" value="UniProtKB-SubCell"/>
</dbReference>
<keyword evidence="4" id="KW-0808">Transferase</keyword>
<dbReference type="AlphaFoldDB" id="A0A2S0RGL1"/>
<evidence type="ECO:0000313" key="11">
    <source>
        <dbReference type="EMBL" id="AWA30241.1"/>
    </source>
</evidence>